<organism evidence="1 2">
    <name type="scientific">Hydnum rufescens UP504</name>
    <dbReference type="NCBI Taxonomy" id="1448309"/>
    <lineage>
        <taxon>Eukaryota</taxon>
        <taxon>Fungi</taxon>
        <taxon>Dikarya</taxon>
        <taxon>Basidiomycota</taxon>
        <taxon>Agaricomycotina</taxon>
        <taxon>Agaricomycetes</taxon>
        <taxon>Cantharellales</taxon>
        <taxon>Hydnaceae</taxon>
        <taxon>Hydnum</taxon>
    </lineage>
</organism>
<evidence type="ECO:0000313" key="1">
    <source>
        <dbReference type="EMBL" id="KAF9502770.1"/>
    </source>
</evidence>
<dbReference type="Proteomes" id="UP000886523">
    <property type="component" value="Unassembled WGS sequence"/>
</dbReference>
<dbReference type="EMBL" id="MU129629">
    <property type="protein sequence ID" value="KAF9502770.1"/>
    <property type="molecule type" value="Genomic_DNA"/>
</dbReference>
<proteinExistence type="predicted"/>
<keyword evidence="2" id="KW-1185">Reference proteome</keyword>
<feature type="non-terminal residue" evidence="1">
    <location>
        <position position="110"/>
    </location>
</feature>
<comment type="caution">
    <text evidence="1">The sequence shown here is derived from an EMBL/GenBank/DDBJ whole genome shotgun (WGS) entry which is preliminary data.</text>
</comment>
<gene>
    <name evidence="1" type="ORF">BS47DRAFT_1356779</name>
</gene>
<name>A0A9P6ACA8_9AGAM</name>
<dbReference type="AlphaFoldDB" id="A0A9P6ACA8"/>
<sequence>MAPPTINFTKPTRGSPGFAESSLSRIFRAARLSIRNPAFTWRPLPIYFRHPFCNDNSQIPVGVPGEPISLSSDFWSRRCGSFHFLRKSLTRTLHVFVIEFRKRDLPHASI</sequence>
<reference evidence="1" key="1">
    <citation type="journal article" date="2020" name="Nat. Commun.">
        <title>Large-scale genome sequencing of mycorrhizal fungi provides insights into the early evolution of symbiotic traits.</title>
        <authorList>
            <person name="Miyauchi S."/>
            <person name="Kiss E."/>
            <person name="Kuo A."/>
            <person name="Drula E."/>
            <person name="Kohler A."/>
            <person name="Sanchez-Garcia M."/>
            <person name="Morin E."/>
            <person name="Andreopoulos B."/>
            <person name="Barry K.W."/>
            <person name="Bonito G."/>
            <person name="Buee M."/>
            <person name="Carver A."/>
            <person name="Chen C."/>
            <person name="Cichocki N."/>
            <person name="Clum A."/>
            <person name="Culley D."/>
            <person name="Crous P.W."/>
            <person name="Fauchery L."/>
            <person name="Girlanda M."/>
            <person name="Hayes R.D."/>
            <person name="Keri Z."/>
            <person name="LaButti K."/>
            <person name="Lipzen A."/>
            <person name="Lombard V."/>
            <person name="Magnuson J."/>
            <person name="Maillard F."/>
            <person name="Murat C."/>
            <person name="Nolan M."/>
            <person name="Ohm R.A."/>
            <person name="Pangilinan J."/>
            <person name="Pereira M.F."/>
            <person name="Perotto S."/>
            <person name="Peter M."/>
            <person name="Pfister S."/>
            <person name="Riley R."/>
            <person name="Sitrit Y."/>
            <person name="Stielow J.B."/>
            <person name="Szollosi G."/>
            <person name="Zifcakova L."/>
            <person name="Stursova M."/>
            <person name="Spatafora J.W."/>
            <person name="Tedersoo L."/>
            <person name="Vaario L.M."/>
            <person name="Yamada A."/>
            <person name="Yan M."/>
            <person name="Wang P."/>
            <person name="Xu J."/>
            <person name="Bruns T."/>
            <person name="Baldrian P."/>
            <person name="Vilgalys R."/>
            <person name="Dunand C."/>
            <person name="Henrissat B."/>
            <person name="Grigoriev I.V."/>
            <person name="Hibbett D."/>
            <person name="Nagy L.G."/>
            <person name="Martin F.M."/>
        </authorList>
    </citation>
    <scope>NUCLEOTIDE SEQUENCE</scope>
    <source>
        <strain evidence="1">UP504</strain>
    </source>
</reference>
<accession>A0A9P6ACA8</accession>
<evidence type="ECO:0000313" key="2">
    <source>
        <dbReference type="Proteomes" id="UP000886523"/>
    </source>
</evidence>
<protein>
    <submittedName>
        <fullName evidence="1">Uncharacterized protein</fullName>
    </submittedName>
</protein>